<accession>A0A1I7WG01</accession>
<organism evidence="1 2">
    <name type="scientific">Heterorhabditis bacteriophora</name>
    <name type="common">Entomopathogenic nematode worm</name>
    <dbReference type="NCBI Taxonomy" id="37862"/>
    <lineage>
        <taxon>Eukaryota</taxon>
        <taxon>Metazoa</taxon>
        <taxon>Ecdysozoa</taxon>
        <taxon>Nematoda</taxon>
        <taxon>Chromadorea</taxon>
        <taxon>Rhabditida</taxon>
        <taxon>Rhabditina</taxon>
        <taxon>Rhabditomorpha</taxon>
        <taxon>Strongyloidea</taxon>
        <taxon>Heterorhabditidae</taxon>
        <taxon>Heterorhabditis</taxon>
    </lineage>
</organism>
<keyword evidence="1" id="KW-1185">Reference proteome</keyword>
<evidence type="ECO:0000313" key="2">
    <source>
        <dbReference type="WBParaSite" id="Hba_03910"/>
    </source>
</evidence>
<proteinExistence type="predicted"/>
<dbReference type="WBParaSite" id="Hba_03910">
    <property type="protein sequence ID" value="Hba_03910"/>
    <property type="gene ID" value="Hba_03910"/>
</dbReference>
<evidence type="ECO:0000313" key="1">
    <source>
        <dbReference type="Proteomes" id="UP000095283"/>
    </source>
</evidence>
<dbReference type="AlphaFoldDB" id="A0A1I7WG01"/>
<sequence length="57" mass="6670">MHCVYFWNAVLRKRILLIIAIVDSPLSKSHTDKSIILNTTRQIESFCLPRKLFTKIP</sequence>
<dbReference type="Proteomes" id="UP000095283">
    <property type="component" value="Unplaced"/>
</dbReference>
<protein>
    <submittedName>
        <fullName evidence="2">Secreted protein</fullName>
    </submittedName>
</protein>
<name>A0A1I7WG01_HETBA</name>
<reference evidence="2" key="1">
    <citation type="submission" date="2016-11" db="UniProtKB">
        <authorList>
            <consortium name="WormBaseParasite"/>
        </authorList>
    </citation>
    <scope>IDENTIFICATION</scope>
</reference>